<sequence length="851" mass="94669">MDTDEDWNALLRGHSIFSLPRSVENPAGKGKSTLELSHNTLPDFTSIDTDTDEATPSGRRQVMVIKDSDVIVAAGSEIRIASLGDAKSQRAGQTHKVLHTPNVTFEIHSMVLNPNSKLLAVAGAFQVAVVVLPRPGFTRLVPSTVDCKSIQVGQYYHAAKDSPPIAKIEWHPWGEGGTTLMVMTTDGKLREYDISQDTEEPQQVLSFVPEKKSKSFLAEDSAEREVASFTLGRGKADWGPLSVYALMKSGDIYSLCPYMPTNASIPSSYIHALECFVHAKKEYLSRSVLGESSSTSLSTLYDYQHKYVSALLKQLPPGTAFPATSRPVSVRPPSTIKAKPIRQGPFLLQPAPRILDDSEGGDATDILYMAFGGEGDEDEESDTERLGVLLVAFQDGKVDVCLDVEKVEAKWEHRQHSNHDLPMLAVYESIDLGTISTLQKASTSTSSSSILDLLRGSHPVFLRDPIQDETVYVYHAFGVHALHLAPLLQALSTALRDDNSNEGDDEHLHIALEKASATVVQPMLTTFSAERKSSNPIIGVAIPNDVYLTYSIFILTSAMRLVVFPLSLHSDPPPISSHDDLNKSTNTLNRSQAGPNEPADPPLYISLLQDPYVPDAILTRPLGPRLALPQTSQDLLTPDTLRFLAAQFEQFMSQIKGAHVAYNAAGMRSVLQHQEFRRQREKFKEIDTLVGQLNNTRQDQTKERIQRIHDTQRILLDRMEKILRVLMKSASPELSEHETKWFEELKRMKQEIAGTKRYDSESLENRTSLLRRELDRMLPNLKELHEKEERIKRKLADHQEHLGVSQAFELGERSNAERAKISSIEAEISRLAEKLDISLGRPPSEKADDTS</sequence>
<keyword evidence="3" id="KW-0509">mRNA transport</keyword>
<feature type="region of interest" description="Disordered" evidence="8">
    <location>
        <begin position="575"/>
        <end position="601"/>
    </location>
</feature>
<keyword evidence="6" id="KW-0906">Nuclear pore complex</keyword>
<dbReference type="SUPFAM" id="SSF50978">
    <property type="entry name" value="WD40 repeat-like"/>
    <property type="match status" value="1"/>
</dbReference>
<dbReference type="GO" id="GO:0000056">
    <property type="term" value="P:ribosomal small subunit export from nucleus"/>
    <property type="evidence" value="ECO:0007669"/>
    <property type="project" value="InterPro"/>
</dbReference>
<name>A0A4R0RJA3_9APHY</name>
<evidence type="ECO:0000256" key="5">
    <source>
        <dbReference type="ARBA" id="ARBA00023010"/>
    </source>
</evidence>
<dbReference type="STRING" id="92696.A0A4R0RJA3"/>
<dbReference type="GO" id="GO:0017056">
    <property type="term" value="F:structural constituent of nuclear pore"/>
    <property type="evidence" value="ECO:0007669"/>
    <property type="project" value="InterPro"/>
</dbReference>
<dbReference type="Pfam" id="PF10168">
    <property type="entry name" value="Nup88"/>
    <property type="match status" value="2"/>
</dbReference>
<dbReference type="GO" id="GO:0006406">
    <property type="term" value="P:mRNA export from nucleus"/>
    <property type="evidence" value="ECO:0007669"/>
    <property type="project" value="TreeGrafter"/>
</dbReference>
<evidence type="ECO:0000256" key="3">
    <source>
        <dbReference type="ARBA" id="ARBA00022816"/>
    </source>
</evidence>
<proteinExistence type="predicted"/>
<accession>A0A4R0RJA3</accession>
<comment type="caution">
    <text evidence="9">The sequence shown here is derived from an EMBL/GenBank/DDBJ whole genome shotgun (WGS) entry which is preliminary data.</text>
</comment>
<dbReference type="OrthoDB" id="341482at2759"/>
<reference evidence="9 10" key="1">
    <citation type="submission" date="2018-11" db="EMBL/GenBank/DDBJ databases">
        <title>Genome assembly of Steccherinum ochraceum LE-BIN_3174, the white-rot fungus of the Steccherinaceae family (The Residual Polyporoid clade, Polyporales, Basidiomycota).</title>
        <authorList>
            <person name="Fedorova T.V."/>
            <person name="Glazunova O.A."/>
            <person name="Landesman E.O."/>
            <person name="Moiseenko K.V."/>
            <person name="Psurtseva N.V."/>
            <person name="Savinova O.S."/>
            <person name="Shakhova N.V."/>
            <person name="Tyazhelova T.V."/>
            <person name="Vasina D.V."/>
        </authorList>
    </citation>
    <scope>NUCLEOTIDE SEQUENCE [LARGE SCALE GENOMIC DNA]</scope>
    <source>
        <strain evidence="9 10">LE-BIN_3174</strain>
    </source>
</reference>
<dbReference type="PANTHER" id="PTHR13257">
    <property type="entry name" value="NUCLEOPORIN NUP84-RELATED"/>
    <property type="match status" value="1"/>
</dbReference>
<keyword evidence="7" id="KW-0539">Nucleus</keyword>
<evidence type="ECO:0000256" key="4">
    <source>
        <dbReference type="ARBA" id="ARBA00022927"/>
    </source>
</evidence>
<dbReference type="InterPro" id="IPR036322">
    <property type="entry name" value="WD40_repeat_dom_sf"/>
</dbReference>
<evidence type="ECO:0000256" key="6">
    <source>
        <dbReference type="ARBA" id="ARBA00023132"/>
    </source>
</evidence>
<gene>
    <name evidence="9" type="ORF">EIP91_000711</name>
</gene>
<dbReference type="InterPro" id="IPR037700">
    <property type="entry name" value="NUP88/NUP82"/>
</dbReference>
<dbReference type="GO" id="GO:0006606">
    <property type="term" value="P:protein import into nucleus"/>
    <property type="evidence" value="ECO:0007669"/>
    <property type="project" value="TreeGrafter"/>
</dbReference>
<organism evidence="9 10">
    <name type="scientific">Steccherinum ochraceum</name>
    <dbReference type="NCBI Taxonomy" id="92696"/>
    <lineage>
        <taxon>Eukaryota</taxon>
        <taxon>Fungi</taxon>
        <taxon>Dikarya</taxon>
        <taxon>Basidiomycota</taxon>
        <taxon>Agaricomycotina</taxon>
        <taxon>Agaricomycetes</taxon>
        <taxon>Polyporales</taxon>
        <taxon>Steccherinaceae</taxon>
        <taxon>Steccherinum</taxon>
    </lineage>
</organism>
<dbReference type="Proteomes" id="UP000292702">
    <property type="component" value="Unassembled WGS sequence"/>
</dbReference>
<dbReference type="GO" id="GO:0005643">
    <property type="term" value="C:nuclear pore"/>
    <property type="evidence" value="ECO:0007669"/>
    <property type="project" value="UniProtKB-SubCell"/>
</dbReference>
<keyword evidence="4" id="KW-0653">Protein transport</keyword>
<protein>
    <recommendedName>
        <fullName evidence="11">Nucleoporin nup82</fullName>
    </recommendedName>
</protein>
<feature type="compositionally biased region" description="Polar residues" evidence="8">
    <location>
        <begin position="583"/>
        <end position="594"/>
    </location>
</feature>
<dbReference type="PANTHER" id="PTHR13257:SF0">
    <property type="entry name" value="NUCLEAR PORE COMPLEX PROTEIN NUP88"/>
    <property type="match status" value="1"/>
</dbReference>
<comment type="subcellular location">
    <subcellularLocation>
        <location evidence="1">Nucleus</location>
        <location evidence="1">Nuclear pore complex</location>
    </subcellularLocation>
</comment>
<evidence type="ECO:0000313" key="9">
    <source>
        <dbReference type="EMBL" id="TCD66933.1"/>
    </source>
</evidence>
<keyword evidence="5" id="KW-0811">Translocation</keyword>
<keyword evidence="2" id="KW-0813">Transport</keyword>
<keyword evidence="10" id="KW-1185">Reference proteome</keyword>
<dbReference type="EMBL" id="RWJN01000116">
    <property type="protein sequence ID" value="TCD66933.1"/>
    <property type="molecule type" value="Genomic_DNA"/>
</dbReference>
<evidence type="ECO:0000256" key="2">
    <source>
        <dbReference type="ARBA" id="ARBA00022448"/>
    </source>
</evidence>
<evidence type="ECO:0000256" key="7">
    <source>
        <dbReference type="ARBA" id="ARBA00023242"/>
    </source>
</evidence>
<evidence type="ECO:0000313" key="10">
    <source>
        <dbReference type="Proteomes" id="UP000292702"/>
    </source>
</evidence>
<dbReference type="InterPro" id="IPR019321">
    <property type="entry name" value="Nucleoporin_Nup88"/>
</dbReference>
<evidence type="ECO:0000256" key="8">
    <source>
        <dbReference type="SAM" id="MobiDB-lite"/>
    </source>
</evidence>
<dbReference type="GO" id="GO:0000055">
    <property type="term" value="P:ribosomal large subunit export from nucleus"/>
    <property type="evidence" value="ECO:0007669"/>
    <property type="project" value="InterPro"/>
</dbReference>
<dbReference type="AlphaFoldDB" id="A0A4R0RJA3"/>
<evidence type="ECO:0000256" key="1">
    <source>
        <dbReference type="ARBA" id="ARBA00004567"/>
    </source>
</evidence>
<evidence type="ECO:0008006" key="11">
    <source>
        <dbReference type="Google" id="ProtNLM"/>
    </source>
</evidence>